<gene>
    <name evidence="5" type="ordered locus">Ksed_09770</name>
</gene>
<dbReference type="AlphaFoldDB" id="C7NG23"/>
<dbReference type="FunFam" id="3.40.309.10:FF:000009">
    <property type="entry name" value="Aldehyde dehydrogenase A"/>
    <property type="match status" value="1"/>
</dbReference>
<dbReference type="Gene3D" id="3.40.605.10">
    <property type="entry name" value="Aldehyde Dehydrogenase, Chain A, domain 1"/>
    <property type="match status" value="1"/>
</dbReference>
<dbReference type="KEGG" id="kse:Ksed_09770"/>
<reference evidence="5 6" key="1">
    <citation type="journal article" date="2009" name="Stand. Genomic Sci.">
        <title>Complete genome sequence of Kytococcus sedentarius type strain (541).</title>
        <authorList>
            <person name="Sims D."/>
            <person name="Brettin T."/>
            <person name="Detter J.C."/>
            <person name="Han C."/>
            <person name="Lapidus A."/>
            <person name="Copeland A."/>
            <person name="Glavina Del Rio T."/>
            <person name="Nolan M."/>
            <person name="Chen F."/>
            <person name="Lucas S."/>
            <person name="Tice H."/>
            <person name="Cheng J.F."/>
            <person name="Bruce D."/>
            <person name="Goodwin L."/>
            <person name="Pitluck S."/>
            <person name="Ovchinnikova G."/>
            <person name="Pati A."/>
            <person name="Ivanova N."/>
            <person name="Mavrommatis K."/>
            <person name="Chen A."/>
            <person name="Palaniappan K."/>
            <person name="D'haeseleer P."/>
            <person name="Chain P."/>
            <person name="Bristow J."/>
            <person name="Eisen J.A."/>
            <person name="Markowitz V."/>
            <person name="Hugenholtz P."/>
            <person name="Schneider S."/>
            <person name="Goker M."/>
            <person name="Pukall R."/>
            <person name="Kyrpides N.C."/>
            <person name="Klenk H.P."/>
        </authorList>
    </citation>
    <scope>NUCLEOTIDE SEQUENCE [LARGE SCALE GENOMIC DNA]</scope>
    <source>
        <strain evidence="6">ATCC 14392 / DSM 20547 / JCM 11482 / CCUG 33030 / NBRC 15357 / NCTC 11040 / CCM 314 / 541</strain>
    </source>
</reference>
<keyword evidence="6" id="KW-1185">Reference proteome</keyword>
<name>C7NG23_KYTSD</name>
<dbReference type="InterPro" id="IPR016161">
    <property type="entry name" value="Ald_DH/histidinol_DH"/>
</dbReference>
<evidence type="ECO:0000256" key="3">
    <source>
        <dbReference type="ARBA" id="ARBA00023002"/>
    </source>
</evidence>
<dbReference type="InterPro" id="IPR015590">
    <property type="entry name" value="Aldehyde_DH_dom"/>
</dbReference>
<dbReference type="Proteomes" id="UP000006666">
    <property type="component" value="Chromosome"/>
</dbReference>
<accession>C7NG23</accession>
<evidence type="ECO:0000256" key="2">
    <source>
        <dbReference type="ARBA" id="ARBA00022857"/>
    </source>
</evidence>
<dbReference type="InterPro" id="IPR016162">
    <property type="entry name" value="Ald_DH_N"/>
</dbReference>
<dbReference type="GO" id="GO:0004030">
    <property type="term" value="F:aldehyde dehydrogenase [NAD(P)+] activity"/>
    <property type="evidence" value="ECO:0007669"/>
    <property type="project" value="InterPro"/>
</dbReference>
<dbReference type="HOGENOM" id="CLU_005391_1_0_11"/>
<dbReference type="FunFam" id="3.40.605.10:FF:000012">
    <property type="entry name" value="NAD-dependent succinate-semialdehyde dehydrogenase"/>
    <property type="match status" value="1"/>
</dbReference>
<feature type="domain" description="Aldehyde dehydrogenase" evidence="4">
    <location>
        <begin position="4"/>
        <end position="456"/>
    </location>
</feature>
<dbReference type="Gene3D" id="3.40.309.10">
    <property type="entry name" value="Aldehyde Dehydrogenase, Chain A, domain 2"/>
    <property type="match status" value="1"/>
</dbReference>
<dbReference type="GO" id="GO:0004777">
    <property type="term" value="F:succinate-semialdehyde dehydrogenase (NAD+) activity"/>
    <property type="evidence" value="ECO:0007669"/>
    <property type="project" value="TreeGrafter"/>
</dbReference>
<dbReference type="EMBL" id="CP001686">
    <property type="protein sequence ID" value="ACV06023.1"/>
    <property type="molecule type" value="Genomic_DNA"/>
</dbReference>
<dbReference type="InterPro" id="IPR016163">
    <property type="entry name" value="Ald_DH_C"/>
</dbReference>
<dbReference type="CDD" id="cd07100">
    <property type="entry name" value="ALDH_SSADH1_GabD1"/>
    <property type="match status" value="1"/>
</dbReference>
<protein>
    <submittedName>
        <fullName evidence="5">NAD-dependent aldehyde dehydrogenase</fullName>
    </submittedName>
</protein>
<dbReference type="eggNOG" id="COG1012">
    <property type="taxonomic scope" value="Bacteria"/>
</dbReference>
<dbReference type="RefSeq" id="WP_015778968.1">
    <property type="nucleotide sequence ID" value="NC_013169.1"/>
</dbReference>
<evidence type="ECO:0000313" key="5">
    <source>
        <dbReference type="EMBL" id="ACV06023.1"/>
    </source>
</evidence>
<dbReference type="STRING" id="478801.Ksed_09770"/>
<dbReference type="PANTHER" id="PTHR43217:SF2">
    <property type="entry name" value="SUCCINATE-SEMIALDEHYDE DEHYDROGENASE [NADP(+)]"/>
    <property type="match status" value="1"/>
</dbReference>
<dbReference type="InterPro" id="IPR044148">
    <property type="entry name" value="ALDH_GabD1-like"/>
</dbReference>
<sequence length="461" mass="49184">MSENTYRTQNPASGEVMEEFAQHTAQEVEQAITRADEAAGAWAAQSVEDRAAALQKVADLYGEREDELARAIALEMGKPLKQAVGEVQLAASIYSWYAQNGPALIADRELDQAEGAKRSVVRTEPVGTLLGIMPWNYPYYQVARFAAPNILLGNTILLKHAQICAGSARLMEQVFTDAGLPAGVYTDLRISNEQAAEVIADPRVRGVSLTGSERAGSAVAEQAGKHLKKVVLELGGSDPMIVLEDAEMERVAKIAAKARMSNAGQACNSPKRILVPNAHLDDFVATLTAGVEKQTVGDPLEEGTDIGPMSSEQARTGLLEQINDAVEKGATVHTGGQAIEGDGAFVQPTVLTGITPEMRAWSEELFGPVAMVYGYDSVDEAVEFANSSSYGLSGSVWATDEEQAAEVADRLEVGMAYVNEHGTTMPALPFGGVKNSGFGRELASFGVEEFANHKLVRVASR</sequence>
<dbReference type="PANTHER" id="PTHR43217">
    <property type="entry name" value="SUCCINATE SEMIALDEHYDE DEHYDROGENASE [NAD(P)+] SAD"/>
    <property type="match status" value="1"/>
</dbReference>
<evidence type="ECO:0000313" key="6">
    <source>
        <dbReference type="Proteomes" id="UP000006666"/>
    </source>
</evidence>
<proteinExistence type="inferred from homology"/>
<organism evidence="5 6">
    <name type="scientific">Kytococcus sedentarius (strain ATCC 14392 / DSM 20547 / JCM 11482 / CCUG 33030 / NBRC 15357 / NCTC 11040 / CCM 314 / 541)</name>
    <name type="common">Micrococcus sedentarius</name>
    <dbReference type="NCBI Taxonomy" id="478801"/>
    <lineage>
        <taxon>Bacteria</taxon>
        <taxon>Bacillati</taxon>
        <taxon>Actinomycetota</taxon>
        <taxon>Actinomycetes</taxon>
        <taxon>Micrococcales</taxon>
        <taxon>Kytococcaceae</taxon>
        <taxon>Kytococcus</taxon>
    </lineage>
</organism>
<dbReference type="Pfam" id="PF00171">
    <property type="entry name" value="Aldedh"/>
    <property type="match status" value="1"/>
</dbReference>
<comment type="similarity">
    <text evidence="1">Belongs to the aldehyde dehydrogenase family.</text>
</comment>
<evidence type="ECO:0000259" key="4">
    <source>
        <dbReference type="Pfam" id="PF00171"/>
    </source>
</evidence>
<dbReference type="InterPro" id="IPR047110">
    <property type="entry name" value="GABD/Sad-like"/>
</dbReference>
<evidence type="ECO:0000256" key="1">
    <source>
        <dbReference type="ARBA" id="ARBA00009986"/>
    </source>
</evidence>
<keyword evidence="3" id="KW-0560">Oxidoreductase</keyword>
<dbReference type="SUPFAM" id="SSF53720">
    <property type="entry name" value="ALDH-like"/>
    <property type="match status" value="1"/>
</dbReference>
<keyword evidence="2" id="KW-0521">NADP</keyword>